<dbReference type="CDD" id="cd19818">
    <property type="entry name" value="Bbox1_ZBBX"/>
    <property type="match status" value="1"/>
</dbReference>
<dbReference type="Pfam" id="PF22586">
    <property type="entry name" value="ANCHR-like_BBOX"/>
    <property type="match status" value="1"/>
</dbReference>
<sequence>MNTKDFVVLPWGKPGHSVKLKYKNARELRMEKVQLELQNQEMEKKLQEFQSTKRKDKEERESSGYYWKSGKVGKLNTQSHKMSQNKGNVIKALPPGKLKLKLLKEQLQESGRPLNYKMANSSESEKPKIKGKPCGQCENKAALLVCLECGEDYCSGCFAKIHQKGALKLHRTTLLQAKSQILTNVLDVAHQFIKEINPNEPKRENHSTKEASKIQHKPQSPLLQGSISEMDVSTTQKGERTNPRDRPLREGSFDEEASAQSFQGGLKEWRTGHHSKNEKQNSPAAKPDSLEECEVQTNLKIWREPLNIEFKEDSISYMEKLWLKKHRRYSLNFCIINKKYKSYL</sequence>
<dbReference type="InterPro" id="IPR037688">
    <property type="entry name" value="ZBBX"/>
</dbReference>
<feature type="compositionally biased region" description="Basic and acidic residues" evidence="1">
    <location>
        <begin position="200"/>
        <end position="213"/>
    </location>
</feature>
<dbReference type="AlphaFoldDB" id="A0A834EMJ8"/>
<feature type="compositionally biased region" description="Basic and acidic residues" evidence="1">
    <location>
        <begin position="44"/>
        <end position="62"/>
    </location>
</feature>
<evidence type="ECO:0000313" key="3">
    <source>
        <dbReference type="Proteomes" id="UP000664940"/>
    </source>
</evidence>
<name>A0A834EMJ8_9CHIR</name>
<reference evidence="2 3" key="1">
    <citation type="journal article" date="2020" name="Nature">
        <title>Six reference-quality genomes reveal evolution of bat adaptations.</title>
        <authorList>
            <person name="Jebb D."/>
            <person name="Huang Z."/>
            <person name="Pippel M."/>
            <person name="Hughes G.M."/>
            <person name="Lavrichenko K."/>
            <person name="Devanna P."/>
            <person name="Winkler S."/>
            <person name="Jermiin L.S."/>
            <person name="Skirmuntt E.C."/>
            <person name="Katzourakis A."/>
            <person name="Burkitt-Gray L."/>
            <person name="Ray D.A."/>
            <person name="Sullivan K.A.M."/>
            <person name="Roscito J.G."/>
            <person name="Kirilenko B.M."/>
            <person name="Davalos L.M."/>
            <person name="Corthals A.P."/>
            <person name="Power M.L."/>
            <person name="Jones G."/>
            <person name="Ransome R.D."/>
            <person name="Dechmann D.K.N."/>
            <person name="Locatelli A.G."/>
            <person name="Puechmaille S.J."/>
            <person name="Fedrigo O."/>
            <person name="Jarvis E.D."/>
            <person name="Hiller M."/>
            <person name="Vernes S.C."/>
            <person name="Myers E.W."/>
            <person name="Teeling E.C."/>
        </authorList>
    </citation>
    <scope>NUCLEOTIDE SEQUENCE [LARGE SCALE GENOMIC DNA]</scope>
    <source>
        <strain evidence="2">Bat1K_MPI-CBG_1</strain>
    </source>
</reference>
<comment type="caution">
    <text evidence="2">The sequence shown here is derived from an EMBL/GenBank/DDBJ whole genome shotgun (WGS) entry which is preliminary data.</text>
</comment>
<feature type="compositionally biased region" description="Polar residues" evidence="1">
    <location>
        <begin position="217"/>
        <end position="236"/>
    </location>
</feature>
<dbReference type="PANTHER" id="PTHR28634">
    <property type="entry name" value="ZINC FINGER B-BOX DOMAIN-CONTAINING PROTEIN 1"/>
    <property type="match status" value="1"/>
</dbReference>
<protein>
    <submittedName>
        <fullName evidence="2">Zinc finger B-box domain containing</fullName>
    </submittedName>
</protein>
<feature type="compositionally biased region" description="Basic and acidic residues" evidence="1">
    <location>
        <begin position="237"/>
        <end position="252"/>
    </location>
</feature>
<dbReference type="Proteomes" id="UP000664940">
    <property type="component" value="Unassembled WGS sequence"/>
</dbReference>
<evidence type="ECO:0000313" key="2">
    <source>
        <dbReference type="EMBL" id="KAF6122711.1"/>
    </source>
</evidence>
<feature type="region of interest" description="Disordered" evidence="1">
    <location>
        <begin position="196"/>
        <end position="258"/>
    </location>
</feature>
<gene>
    <name evidence="2" type="ORF">HJG60_020484</name>
</gene>
<proteinExistence type="predicted"/>
<dbReference type="EMBL" id="JABVXQ010000003">
    <property type="protein sequence ID" value="KAF6122711.1"/>
    <property type="molecule type" value="Genomic_DNA"/>
</dbReference>
<dbReference type="PANTHER" id="PTHR28634:SF1">
    <property type="entry name" value="ZINC FINGER B-BOX DOMAIN-CONTAINING PROTEIN 1"/>
    <property type="match status" value="1"/>
</dbReference>
<accession>A0A834EMJ8</accession>
<feature type="region of interest" description="Disordered" evidence="1">
    <location>
        <begin position="272"/>
        <end position="291"/>
    </location>
</feature>
<feature type="region of interest" description="Disordered" evidence="1">
    <location>
        <begin position="44"/>
        <end position="64"/>
    </location>
</feature>
<dbReference type="Gene3D" id="4.10.640.40">
    <property type="entry name" value="Cytoplasmic polyadenylation element-binding protein, ZZ domain"/>
    <property type="match status" value="1"/>
</dbReference>
<evidence type="ECO:0000256" key="1">
    <source>
        <dbReference type="SAM" id="MobiDB-lite"/>
    </source>
</evidence>
<organism evidence="2 3">
    <name type="scientific">Phyllostomus discolor</name>
    <name type="common">pale spear-nosed bat</name>
    <dbReference type="NCBI Taxonomy" id="89673"/>
    <lineage>
        <taxon>Eukaryota</taxon>
        <taxon>Metazoa</taxon>
        <taxon>Chordata</taxon>
        <taxon>Craniata</taxon>
        <taxon>Vertebrata</taxon>
        <taxon>Euteleostomi</taxon>
        <taxon>Mammalia</taxon>
        <taxon>Eutheria</taxon>
        <taxon>Laurasiatheria</taxon>
        <taxon>Chiroptera</taxon>
        <taxon>Yangochiroptera</taxon>
        <taxon>Phyllostomidae</taxon>
        <taxon>Phyllostominae</taxon>
        <taxon>Phyllostomus</taxon>
    </lineage>
</organism>
<dbReference type="InterPro" id="IPR038446">
    <property type="entry name" value="CEBP_ZZ_sf"/>
</dbReference>